<evidence type="ECO:0000256" key="4">
    <source>
        <dbReference type="PIRSR" id="PIRSR000077-1"/>
    </source>
</evidence>
<sequence>MGVTQIKTVEEFNTLVKDTKEPVIVDYFATWCGPCKAISPLIEKLSEQHTGIKFYKIDVDELNELAAENGISAMPTFQFYKGGEVINTVQGADQRRIMEAVATIAA</sequence>
<evidence type="ECO:0000259" key="6">
    <source>
        <dbReference type="PROSITE" id="PS51352"/>
    </source>
</evidence>
<keyword evidence="2 5" id="KW-1015">Disulfide bond</keyword>
<feature type="site" description="Deprotonates C-terminal active site Cys" evidence="4">
    <location>
        <position position="26"/>
    </location>
</feature>
<dbReference type="FunFam" id="3.40.30.10:FF:000245">
    <property type="entry name" value="Thioredoxin"/>
    <property type="match status" value="1"/>
</dbReference>
<feature type="domain" description="Thioredoxin" evidence="6">
    <location>
        <begin position="1"/>
        <end position="106"/>
    </location>
</feature>
<keyword evidence="5" id="KW-0676">Redox-active center</keyword>
<dbReference type="PRINTS" id="PR00421">
    <property type="entry name" value="THIOREDOXIN"/>
</dbReference>
<evidence type="ECO:0000313" key="8">
    <source>
        <dbReference type="Proteomes" id="UP001149163"/>
    </source>
</evidence>
<proteinExistence type="inferred from homology"/>
<name>A0A9W9HYN1_9EURO</name>
<evidence type="ECO:0000256" key="5">
    <source>
        <dbReference type="PIRSR" id="PIRSR000077-4"/>
    </source>
</evidence>
<dbReference type="NCBIfam" id="TIGR01068">
    <property type="entry name" value="thioredoxin"/>
    <property type="match status" value="1"/>
</dbReference>
<dbReference type="Gene3D" id="3.40.30.10">
    <property type="entry name" value="Glutaredoxin"/>
    <property type="match status" value="1"/>
</dbReference>
<dbReference type="InterPro" id="IPR036249">
    <property type="entry name" value="Thioredoxin-like_sf"/>
</dbReference>
<evidence type="ECO:0000256" key="3">
    <source>
        <dbReference type="PIRNR" id="PIRNR000077"/>
    </source>
</evidence>
<protein>
    <recommendedName>
        <fullName evidence="3">Thioredoxin</fullName>
    </recommendedName>
</protein>
<dbReference type="EMBL" id="JAPQKN010000004">
    <property type="protein sequence ID" value="KAJ5159912.1"/>
    <property type="molecule type" value="Genomic_DNA"/>
</dbReference>
<dbReference type="PROSITE" id="PS00194">
    <property type="entry name" value="THIOREDOXIN_1"/>
    <property type="match status" value="1"/>
</dbReference>
<feature type="site" description="Contributes to redox potential value" evidence="4">
    <location>
        <position position="34"/>
    </location>
</feature>
<keyword evidence="8" id="KW-1185">Reference proteome</keyword>
<dbReference type="PIRSF" id="PIRSF000077">
    <property type="entry name" value="Thioredoxin"/>
    <property type="match status" value="1"/>
</dbReference>
<feature type="active site" description="Nucleophile" evidence="4">
    <location>
        <position position="32"/>
    </location>
</feature>
<feature type="active site" description="Nucleophile" evidence="4">
    <location>
        <position position="35"/>
    </location>
</feature>
<dbReference type="InterPro" id="IPR017937">
    <property type="entry name" value="Thioredoxin_CS"/>
</dbReference>
<evidence type="ECO:0000313" key="7">
    <source>
        <dbReference type="EMBL" id="KAJ5159912.1"/>
    </source>
</evidence>
<dbReference type="GO" id="GO:0015035">
    <property type="term" value="F:protein-disulfide reductase activity"/>
    <property type="evidence" value="ECO:0007669"/>
    <property type="project" value="InterPro"/>
</dbReference>
<dbReference type="RefSeq" id="XP_056541470.1">
    <property type="nucleotide sequence ID" value="XM_056689041.1"/>
</dbReference>
<feature type="site" description="Contributes to redox potential value" evidence="4">
    <location>
        <position position="33"/>
    </location>
</feature>
<dbReference type="CDD" id="cd02947">
    <property type="entry name" value="TRX_family"/>
    <property type="match status" value="1"/>
</dbReference>
<accession>A0A9W9HYN1</accession>
<dbReference type="SUPFAM" id="SSF52833">
    <property type="entry name" value="Thioredoxin-like"/>
    <property type="match status" value="1"/>
</dbReference>
<dbReference type="GeneID" id="81428217"/>
<dbReference type="PANTHER" id="PTHR46115">
    <property type="entry name" value="THIOREDOXIN-LIKE PROTEIN 1"/>
    <property type="match status" value="1"/>
</dbReference>
<dbReference type="InterPro" id="IPR013766">
    <property type="entry name" value="Thioredoxin_domain"/>
</dbReference>
<feature type="disulfide bond" description="Redox-active" evidence="5">
    <location>
        <begin position="32"/>
        <end position="35"/>
    </location>
</feature>
<dbReference type="PROSITE" id="PS51352">
    <property type="entry name" value="THIOREDOXIN_2"/>
    <property type="match status" value="1"/>
</dbReference>
<reference evidence="7" key="1">
    <citation type="submission" date="2022-11" db="EMBL/GenBank/DDBJ databases">
        <authorList>
            <person name="Petersen C."/>
        </authorList>
    </citation>
    <scope>NUCLEOTIDE SEQUENCE</scope>
    <source>
        <strain evidence="7">IBT 26290</strain>
    </source>
</reference>
<dbReference type="Pfam" id="PF00085">
    <property type="entry name" value="Thioredoxin"/>
    <property type="match status" value="1"/>
</dbReference>
<dbReference type="InterPro" id="IPR005746">
    <property type="entry name" value="Thioredoxin"/>
</dbReference>
<reference evidence="7" key="2">
    <citation type="journal article" date="2023" name="IMA Fungus">
        <title>Comparative genomic study of the Penicillium genus elucidates a diverse pangenome and 15 lateral gene transfer events.</title>
        <authorList>
            <person name="Petersen C."/>
            <person name="Sorensen T."/>
            <person name="Nielsen M.R."/>
            <person name="Sondergaard T.E."/>
            <person name="Sorensen J.L."/>
            <person name="Fitzpatrick D.A."/>
            <person name="Frisvad J.C."/>
            <person name="Nielsen K.L."/>
        </authorList>
    </citation>
    <scope>NUCLEOTIDE SEQUENCE</scope>
    <source>
        <strain evidence="7">IBT 26290</strain>
    </source>
</reference>
<organism evidence="7 8">
    <name type="scientific">Penicillium canariense</name>
    <dbReference type="NCBI Taxonomy" id="189055"/>
    <lineage>
        <taxon>Eukaryota</taxon>
        <taxon>Fungi</taxon>
        <taxon>Dikarya</taxon>
        <taxon>Ascomycota</taxon>
        <taxon>Pezizomycotina</taxon>
        <taxon>Eurotiomycetes</taxon>
        <taxon>Eurotiomycetidae</taxon>
        <taxon>Eurotiales</taxon>
        <taxon>Aspergillaceae</taxon>
        <taxon>Penicillium</taxon>
    </lineage>
</organism>
<dbReference type="Proteomes" id="UP001149163">
    <property type="component" value="Unassembled WGS sequence"/>
</dbReference>
<evidence type="ECO:0000256" key="2">
    <source>
        <dbReference type="ARBA" id="ARBA00023157"/>
    </source>
</evidence>
<dbReference type="AlphaFoldDB" id="A0A9W9HYN1"/>
<evidence type="ECO:0000256" key="1">
    <source>
        <dbReference type="ARBA" id="ARBA00008987"/>
    </source>
</evidence>
<comment type="caution">
    <text evidence="7">The sequence shown here is derived from an EMBL/GenBank/DDBJ whole genome shotgun (WGS) entry which is preliminary data.</text>
</comment>
<dbReference type="OrthoDB" id="10263751at2759"/>
<comment type="similarity">
    <text evidence="1 3">Belongs to the thioredoxin family.</text>
</comment>
<gene>
    <name evidence="7" type="ORF">N7482_006916</name>
</gene>